<gene>
    <name evidence="1" type="ORF">R3P38DRAFT_3101227</name>
</gene>
<keyword evidence="2" id="KW-1185">Reference proteome</keyword>
<sequence length="327" mass="36669">MPTLLSCSLVARSWISRFCDSLLESPHLIHHIRGLHVFTDDTVSTPGIGEKLCSIVFTRVEKLYFYSTTWTALEWKNLPLFHLQRLVSLPSLDSLMLSVPVNGSFPFFEPLFAHLCPTIKHLNLHCMPWIADDMPISSDNPPRIQLKSLVLSVMPSGRPTQSLPSTRMFSPFDLSHLWGLQISRFTFHISWPTLPEQTKQSLRILDIYLQARVPPDVDLSAFPSLTALRIDAYSHPVLVSALASGLPRSVDTVVIGHECSAIVTDAAILDNVLGAFPKDLLIVLESEDETLEVYAARYPILASQNRLSVTSRVGRQGDWFTVFLPRI</sequence>
<proteinExistence type="predicted"/>
<comment type="caution">
    <text evidence="1">The sequence shown here is derived from an EMBL/GenBank/DDBJ whole genome shotgun (WGS) entry which is preliminary data.</text>
</comment>
<evidence type="ECO:0000313" key="2">
    <source>
        <dbReference type="Proteomes" id="UP001362999"/>
    </source>
</evidence>
<name>A0AAV9ZM59_9AGAR</name>
<accession>A0AAV9ZM59</accession>
<dbReference type="Proteomes" id="UP001362999">
    <property type="component" value="Unassembled WGS sequence"/>
</dbReference>
<protein>
    <recommendedName>
        <fullName evidence="3">F-box domain-containing protein</fullName>
    </recommendedName>
</protein>
<evidence type="ECO:0000313" key="1">
    <source>
        <dbReference type="EMBL" id="KAK6987433.1"/>
    </source>
</evidence>
<organism evidence="1 2">
    <name type="scientific">Favolaschia claudopus</name>
    <dbReference type="NCBI Taxonomy" id="2862362"/>
    <lineage>
        <taxon>Eukaryota</taxon>
        <taxon>Fungi</taxon>
        <taxon>Dikarya</taxon>
        <taxon>Basidiomycota</taxon>
        <taxon>Agaricomycotina</taxon>
        <taxon>Agaricomycetes</taxon>
        <taxon>Agaricomycetidae</taxon>
        <taxon>Agaricales</taxon>
        <taxon>Marasmiineae</taxon>
        <taxon>Mycenaceae</taxon>
        <taxon>Favolaschia</taxon>
    </lineage>
</organism>
<evidence type="ECO:0008006" key="3">
    <source>
        <dbReference type="Google" id="ProtNLM"/>
    </source>
</evidence>
<dbReference type="EMBL" id="JAWWNJ010000131">
    <property type="protein sequence ID" value="KAK6987433.1"/>
    <property type="molecule type" value="Genomic_DNA"/>
</dbReference>
<dbReference type="AlphaFoldDB" id="A0AAV9ZM59"/>
<reference evidence="1 2" key="1">
    <citation type="journal article" date="2024" name="J Genomics">
        <title>Draft genome sequencing and assembly of Favolaschia claudopus CIRM-BRFM 2984 isolated from oak limbs.</title>
        <authorList>
            <person name="Navarro D."/>
            <person name="Drula E."/>
            <person name="Chaduli D."/>
            <person name="Cazenave R."/>
            <person name="Ahrendt S."/>
            <person name="Wang J."/>
            <person name="Lipzen A."/>
            <person name="Daum C."/>
            <person name="Barry K."/>
            <person name="Grigoriev I.V."/>
            <person name="Favel A."/>
            <person name="Rosso M.N."/>
            <person name="Martin F."/>
        </authorList>
    </citation>
    <scope>NUCLEOTIDE SEQUENCE [LARGE SCALE GENOMIC DNA]</scope>
    <source>
        <strain evidence="1 2">CIRM-BRFM 2984</strain>
    </source>
</reference>